<evidence type="ECO:0000256" key="1">
    <source>
        <dbReference type="SAM" id="MobiDB-lite"/>
    </source>
</evidence>
<name>A0AAN9ZDP1_9ORTH</name>
<organism evidence="2 3">
    <name type="scientific">Gryllus longicercus</name>
    <dbReference type="NCBI Taxonomy" id="2509291"/>
    <lineage>
        <taxon>Eukaryota</taxon>
        <taxon>Metazoa</taxon>
        <taxon>Ecdysozoa</taxon>
        <taxon>Arthropoda</taxon>
        <taxon>Hexapoda</taxon>
        <taxon>Insecta</taxon>
        <taxon>Pterygota</taxon>
        <taxon>Neoptera</taxon>
        <taxon>Polyneoptera</taxon>
        <taxon>Orthoptera</taxon>
        <taxon>Ensifera</taxon>
        <taxon>Gryllidea</taxon>
        <taxon>Grylloidea</taxon>
        <taxon>Gryllidae</taxon>
        <taxon>Gryllinae</taxon>
        <taxon>Gryllus</taxon>
    </lineage>
</organism>
<keyword evidence="3" id="KW-1185">Reference proteome</keyword>
<gene>
    <name evidence="2" type="ORF">R5R35_002775</name>
</gene>
<dbReference type="EMBL" id="JAZDUA010000026">
    <property type="protein sequence ID" value="KAK7872326.1"/>
    <property type="molecule type" value="Genomic_DNA"/>
</dbReference>
<evidence type="ECO:0000313" key="3">
    <source>
        <dbReference type="Proteomes" id="UP001378592"/>
    </source>
</evidence>
<proteinExistence type="predicted"/>
<accession>A0AAN9ZDP1</accession>
<feature type="compositionally biased region" description="Low complexity" evidence="1">
    <location>
        <begin position="7"/>
        <end position="22"/>
    </location>
</feature>
<dbReference type="AlphaFoldDB" id="A0AAN9ZDP1"/>
<protein>
    <submittedName>
        <fullName evidence="2">Uncharacterized protein</fullName>
    </submittedName>
</protein>
<dbReference type="Proteomes" id="UP001378592">
    <property type="component" value="Unassembled WGS sequence"/>
</dbReference>
<feature type="compositionally biased region" description="Acidic residues" evidence="1">
    <location>
        <begin position="29"/>
        <end position="39"/>
    </location>
</feature>
<feature type="region of interest" description="Disordered" evidence="1">
    <location>
        <begin position="1"/>
        <end position="69"/>
    </location>
</feature>
<reference evidence="2 3" key="1">
    <citation type="submission" date="2024-03" db="EMBL/GenBank/DDBJ databases">
        <title>The genome assembly and annotation of the cricket Gryllus longicercus Weissman &amp; Gray.</title>
        <authorList>
            <person name="Szrajer S."/>
            <person name="Gray D."/>
            <person name="Ylla G."/>
        </authorList>
    </citation>
    <scope>NUCLEOTIDE SEQUENCE [LARGE SCALE GENOMIC DNA]</scope>
    <source>
        <strain evidence="2">DAG 2021-001</strain>
        <tissue evidence="2">Whole body minus gut</tissue>
    </source>
</reference>
<comment type="caution">
    <text evidence="2">The sequence shown here is derived from an EMBL/GenBank/DDBJ whole genome shotgun (WGS) entry which is preliminary data.</text>
</comment>
<sequence>MSEHTVSETTSDSSYSDSEGSYTLTTTSDSEDENADETVDANGKTAHKKGTTTFKNWRPDIENGTNVTTSVTPEPAEFLINPSNSGTYKITKCGSVALRNGDVVRIPSPLHLSPQTSGSTMVAAKTWYPSTSSEESKAAKASTRFLALARLRRLPVMRCAATALKEARASKCLGWAVALGEAAASMAVAPVSAVASPFASMCSVPINCVDRALCKGLDIAEVLFPCIVMHPCQMCWRMKTYCANVDVQD</sequence>
<evidence type="ECO:0000313" key="2">
    <source>
        <dbReference type="EMBL" id="KAK7872326.1"/>
    </source>
</evidence>